<name>A0A1C3N4R5_9ACTN</name>
<accession>A0A1C3N4R5</accession>
<evidence type="ECO:0000313" key="2">
    <source>
        <dbReference type="Proteomes" id="UP000199393"/>
    </source>
</evidence>
<organism evidence="1 2">
    <name type="scientific">Micromonospora krabiensis</name>
    <dbReference type="NCBI Taxonomy" id="307121"/>
    <lineage>
        <taxon>Bacteria</taxon>
        <taxon>Bacillati</taxon>
        <taxon>Actinomycetota</taxon>
        <taxon>Actinomycetes</taxon>
        <taxon>Micromonosporales</taxon>
        <taxon>Micromonosporaceae</taxon>
        <taxon>Micromonospora</taxon>
    </lineage>
</organism>
<dbReference type="RefSeq" id="WP_157741629.1">
    <property type="nucleotide sequence ID" value="NZ_JBHRWG010000004.1"/>
</dbReference>
<evidence type="ECO:0000313" key="1">
    <source>
        <dbReference type="EMBL" id="SBV27580.1"/>
    </source>
</evidence>
<protein>
    <submittedName>
        <fullName evidence="1">Uncharacterized protein</fullName>
    </submittedName>
</protein>
<sequence length="173" mass="17681">MATTPVYGFPFLEPPDAPDIAAATENLAQAVEDELVLRNPQAATAVLASQYTLTSTITDLSGCVINLTTPRAGAKALVTWTADCQLVTAGAASLYAVINLAVDGSDVAFPQSVWGPGNWAAQANTRGAVAGATIVTLASAGSHQLKLRAAKSSATGDMRLNAQHTSISAVVFP</sequence>
<gene>
    <name evidence="1" type="ORF">GA0070620_3104</name>
</gene>
<dbReference type="Proteomes" id="UP000199393">
    <property type="component" value="Chromosome I"/>
</dbReference>
<proteinExistence type="predicted"/>
<dbReference type="STRING" id="307121.GA0070620_3104"/>
<keyword evidence="2" id="KW-1185">Reference proteome</keyword>
<dbReference type="EMBL" id="LT598496">
    <property type="protein sequence ID" value="SBV27580.1"/>
    <property type="molecule type" value="Genomic_DNA"/>
</dbReference>
<dbReference type="AlphaFoldDB" id="A0A1C3N4R5"/>
<dbReference type="OrthoDB" id="9839712at2"/>
<reference evidence="2" key="1">
    <citation type="submission" date="2016-06" db="EMBL/GenBank/DDBJ databases">
        <authorList>
            <person name="Varghese N."/>
        </authorList>
    </citation>
    <scope>NUCLEOTIDE SEQUENCE [LARGE SCALE GENOMIC DNA]</scope>
    <source>
        <strain evidence="2">DSM 45344</strain>
    </source>
</reference>